<dbReference type="Proteomes" id="UP000562027">
    <property type="component" value="Unassembled WGS sequence"/>
</dbReference>
<dbReference type="Gene3D" id="3.10.180.10">
    <property type="entry name" value="2,3-Dihydroxybiphenyl 1,2-Dioxygenase, domain 1"/>
    <property type="match status" value="2"/>
</dbReference>
<dbReference type="EMBL" id="JACHLP010000002">
    <property type="protein sequence ID" value="MBB4842527.1"/>
    <property type="molecule type" value="Genomic_DNA"/>
</dbReference>
<organism evidence="2 3">
    <name type="scientific">Roseateles oligotrophus</name>
    <dbReference type="NCBI Taxonomy" id="1769250"/>
    <lineage>
        <taxon>Bacteria</taxon>
        <taxon>Pseudomonadati</taxon>
        <taxon>Pseudomonadota</taxon>
        <taxon>Betaproteobacteria</taxon>
        <taxon>Burkholderiales</taxon>
        <taxon>Sphaerotilaceae</taxon>
        <taxon>Roseateles</taxon>
    </lineage>
</organism>
<dbReference type="InterPro" id="IPR052164">
    <property type="entry name" value="Anthracycline_SecMetBiosynth"/>
</dbReference>
<dbReference type="PANTHER" id="PTHR33993">
    <property type="entry name" value="GLYOXALASE-RELATED"/>
    <property type="match status" value="1"/>
</dbReference>
<dbReference type="Pfam" id="PF00903">
    <property type="entry name" value="Glyoxalase"/>
    <property type="match status" value="2"/>
</dbReference>
<protein>
    <submittedName>
        <fullName evidence="2">Putative enzyme related to lactoylglutathione lyase</fullName>
    </submittedName>
</protein>
<gene>
    <name evidence="2" type="ORF">HNP55_001042</name>
</gene>
<evidence type="ECO:0000313" key="2">
    <source>
        <dbReference type="EMBL" id="MBB4842527.1"/>
    </source>
</evidence>
<dbReference type="RefSeq" id="WP_184296920.1">
    <property type="nucleotide sequence ID" value="NZ_JACHLP010000002.1"/>
</dbReference>
<dbReference type="PANTHER" id="PTHR33993:SF14">
    <property type="entry name" value="GB|AAF24581.1"/>
    <property type="match status" value="1"/>
</dbReference>
<dbReference type="InterPro" id="IPR029068">
    <property type="entry name" value="Glyas_Bleomycin-R_OHBP_Dase"/>
</dbReference>
<dbReference type="AlphaFoldDB" id="A0A840LAZ5"/>
<feature type="domain" description="VOC" evidence="1">
    <location>
        <begin position="140"/>
        <end position="255"/>
    </location>
</feature>
<dbReference type="PROSITE" id="PS51819">
    <property type="entry name" value="VOC"/>
    <property type="match status" value="2"/>
</dbReference>
<feature type="domain" description="VOC" evidence="1">
    <location>
        <begin position="7"/>
        <end position="124"/>
    </location>
</feature>
<dbReference type="InterPro" id="IPR037523">
    <property type="entry name" value="VOC_core"/>
</dbReference>
<dbReference type="GO" id="GO:0016829">
    <property type="term" value="F:lyase activity"/>
    <property type="evidence" value="ECO:0007669"/>
    <property type="project" value="UniProtKB-KW"/>
</dbReference>
<evidence type="ECO:0000259" key="1">
    <source>
        <dbReference type="PROSITE" id="PS51819"/>
    </source>
</evidence>
<keyword evidence="3" id="KW-1185">Reference proteome</keyword>
<comment type="caution">
    <text evidence="2">The sequence shown here is derived from an EMBL/GenBank/DDBJ whole genome shotgun (WGS) entry which is preliminary data.</text>
</comment>
<proteinExistence type="predicted"/>
<sequence length="257" mass="26997">MSPQACKFVWYELMTSDSAAASAFYSQVVGWTAKDAGMPGMDYSLLSVGENQVAGLMALTQDMRAAGVPPCWVGYVGVADVDAQAQRILKAGGTLHMPPTDIPGVGRFASFADPQGASLSIFTGSSDEQPPQPPVGSPGTVGWHELMAVDGVKAWDFYAEQFGWQKKDAVDMGPAGVYQCFGGDGDAFGGMMTKMPEVPVPAWGFYFNVEAMGAAIERVKAGGGRVINGPMQVPGGSWIINALDPQGAIFSLVAEKN</sequence>
<keyword evidence="2" id="KW-0456">Lyase</keyword>
<dbReference type="SUPFAM" id="SSF54593">
    <property type="entry name" value="Glyoxalase/Bleomycin resistance protein/Dihydroxybiphenyl dioxygenase"/>
    <property type="match status" value="2"/>
</dbReference>
<name>A0A840LAZ5_9BURK</name>
<evidence type="ECO:0000313" key="3">
    <source>
        <dbReference type="Proteomes" id="UP000562027"/>
    </source>
</evidence>
<reference evidence="2 3" key="1">
    <citation type="submission" date="2020-08" db="EMBL/GenBank/DDBJ databases">
        <title>Functional genomics of gut bacteria from endangered species of beetles.</title>
        <authorList>
            <person name="Carlos-Shanley C."/>
        </authorList>
    </citation>
    <scope>NUCLEOTIDE SEQUENCE [LARGE SCALE GENOMIC DNA]</scope>
    <source>
        <strain evidence="2 3">S00239</strain>
    </source>
</reference>
<dbReference type="InterPro" id="IPR004360">
    <property type="entry name" value="Glyas_Fos-R_dOase_dom"/>
</dbReference>
<accession>A0A840LAZ5</accession>
<dbReference type="CDD" id="cd07247">
    <property type="entry name" value="SgaA_N_like"/>
    <property type="match status" value="2"/>
</dbReference>